<dbReference type="CDD" id="cd02423">
    <property type="entry name" value="Peptidase_C39G"/>
    <property type="match status" value="1"/>
</dbReference>
<accession>A0A0J5ZH36</accession>
<dbReference type="RefSeq" id="WP_048249795.1">
    <property type="nucleotide sequence ID" value="NZ_LDWR01000048.1"/>
</dbReference>
<dbReference type="PROSITE" id="PS50990">
    <property type="entry name" value="PEPTIDASE_C39"/>
    <property type="match status" value="1"/>
</dbReference>
<dbReference type="GO" id="GO:0006508">
    <property type="term" value="P:proteolysis"/>
    <property type="evidence" value="ECO:0007669"/>
    <property type="project" value="InterPro"/>
</dbReference>
<reference evidence="3 4" key="1">
    <citation type="submission" date="2015-05" db="EMBL/GenBank/DDBJ databases">
        <title>Draft genome of Burkholderia cepacia LK29.</title>
        <authorList>
            <person name="Chan X.Y."/>
        </authorList>
    </citation>
    <scope>NUCLEOTIDE SEQUENCE [LARGE SCALE GENOMIC DNA]</scope>
    <source>
        <strain evidence="3 4">LK29</strain>
    </source>
</reference>
<dbReference type="PATRIC" id="fig|292.27.peg.5873"/>
<comment type="caution">
    <text evidence="3">The sequence shown here is derived from an EMBL/GenBank/DDBJ whole genome shotgun (WGS) entry which is preliminary data.</text>
</comment>
<evidence type="ECO:0000313" key="4">
    <source>
        <dbReference type="Proteomes" id="UP000036338"/>
    </source>
</evidence>
<protein>
    <submittedName>
        <fullName evidence="3">Peptidase C39</fullName>
    </submittedName>
</protein>
<feature type="chain" id="PRO_5005267668" evidence="1">
    <location>
        <begin position="24"/>
        <end position="230"/>
    </location>
</feature>
<proteinExistence type="predicted"/>
<dbReference type="AlphaFoldDB" id="A0A0J5ZH36"/>
<gene>
    <name evidence="3" type="ORF">VL15_27385</name>
</gene>
<feature type="domain" description="Peptidase C39" evidence="2">
    <location>
        <begin position="54"/>
        <end position="184"/>
    </location>
</feature>
<name>A0A0J5ZH36_BURCE</name>
<dbReference type="InterPro" id="IPR005074">
    <property type="entry name" value="Peptidase_C39"/>
</dbReference>
<dbReference type="EMBL" id="LDWR01000048">
    <property type="protein sequence ID" value="KML49967.1"/>
    <property type="molecule type" value="Genomic_DNA"/>
</dbReference>
<dbReference type="GO" id="GO:0016020">
    <property type="term" value="C:membrane"/>
    <property type="evidence" value="ECO:0007669"/>
    <property type="project" value="InterPro"/>
</dbReference>
<feature type="signal peptide" evidence="1">
    <location>
        <begin position="1"/>
        <end position="23"/>
    </location>
</feature>
<organism evidence="3 4">
    <name type="scientific">Burkholderia cepacia</name>
    <name type="common">Pseudomonas cepacia</name>
    <dbReference type="NCBI Taxonomy" id="292"/>
    <lineage>
        <taxon>Bacteria</taxon>
        <taxon>Pseudomonadati</taxon>
        <taxon>Pseudomonadota</taxon>
        <taxon>Betaproteobacteria</taxon>
        <taxon>Burkholderiales</taxon>
        <taxon>Burkholderiaceae</taxon>
        <taxon>Burkholderia</taxon>
        <taxon>Burkholderia cepacia complex</taxon>
    </lineage>
</organism>
<evidence type="ECO:0000256" key="1">
    <source>
        <dbReference type="SAM" id="SignalP"/>
    </source>
</evidence>
<dbReference type="Pfam" id="PF03412">
    <property type="entry name" value="Peptidase_C39"/>
    <property type="match status" value="1"/>
</dbReference>
<sequence length="230" mass="25610">MRQVAAACIAALAYMLSGPVARADEMTVVDPAGAGYAMHVTSLKEARFKRTVKQQFDFSCGSAAVATLLTYQYDYPVTEQTAFAQMWENGNQEKIRRQGFSLLDIRRFLDAHGFVADGYELPLQTLAKTHTPAIVLITEHGYHHFVVVKGLRDGRVLVGDPATGTRPMSLASFEQKWEDHVIFVIHNRPELAVFNDPRDWRVAPSAPLYTGIARDGLYNVVMPKHGPSDF</sequence>
<dbReference type="Gene3D" id="3.90.70.10">
    <property type="entry name" value="Cysteine proteinases"/>
    <property type="match status" value="1"/>
</dbReference>
<evidence type="ECO:0000313" key="3">
    <source>
        <dbReference type="EMBL" id="KML49967.1"/>
    </source>
</evidence>
<keyword evidence="1" id="KW-0732">Signal</keyword>
<dbReference type="GO" id="GO:0005524">
    <property type="term" value="F:ATP binding"/>
    <property type="evidence" value="ECO:0007669"/>
    <property type="project" value="InterPro"/>
</dbReference>
<evidence type="ECO:0000259" key="2">
    <source>
        <dbReference type="PROSITE" id="PS50990"/>
    </source>
</evidence>
<dbReference type="Proteomes" id="UP000036338">
    <property type="component" value="Unassembled WGS sequence"/>
</dbReference>
<dbReference type="GO" id="GO:0008233">
    <property type="term" value="F:peptidase activity"/>
    <property type="evidence" value="ECO:0007669"/>
    <property type="project" value="InterPro"/>
</dbReference>